<evidence type="ECO:0000259" key="1">
    <source>
        <dbReference type="Pfam" id="PF00723"/>
    </source>
</evidence>
<gene>
    <name evidence="3" type="ORF">FNB15_06065</name>
</gene>
<name>A0A516GZC5_9PROT</name>
<dbReference type="Proteomes" id="UP000317496">
    <property type="component" value="Chromosome"/>
</dbReference>
<keyword evidence="3" id="KW-0378">Hydrolase</keyword>
<dbReference type="KEGG" id="fer:FNB15_06065"/>
<dbReference type="InterPro" id="IPR011613">
    <property type="entry name" value="GH15-like"/>
</dbReference>
<evidence type="ECO:0000313" key="3">
    <source>
        <dbReference type="EMBL" id="QDO96867.1"/>
    </source>
</evidence>
<reference evidence="3 4" key="1">
    <citation type="submission" date="2019-07" db="EMBL/GenBank/DDBJ databases">
        <title>Genome sequencing for Ferrovibrio sp. K5.</title>
        <authorList>
            <person name="Park S.-J."/>
        </authorList>
    </citation>
    <scope>NUCLEOTIDE SEQUENCE [LARGE SCALE GENOMIC DNA]</scope>
    <source>
        <strain evidence="3 4">K5</strain>
    </source>
</reference>
<dbReference type="GO" id="GO:0004553">
    <property type="term" value="F:hydrolase activity, hydrolyzing O-glycosyl compounds"/>
    <property type="evidence" value="ECO:0007669"/>
    <property type="project" value="TreeGrafter"/>
</dbReference>
<feature type="domain" description="Trehalase-like N-terminal" evidence="2">
    <location>
        <begin position="15"/>
        <end position="143"/>
    </location>
</feature>
<dbReference type="GO" id="GO:0005975">
    <property type="term" value="P:carbohydrate metabolic process"/>
    <property type="evidence" value="ECO:0007669"/>
    <property type="project" value="InterPro"/>
</dbReference>
<sequence length="605" mass="67716">MTTTTAAHRNSLDLGIIGNSVIAALIDRQARIVWHCAPRLDGDPVFCDLLSPKIEGEGIFAVELRGLQQTSQHYVENTAVLVTVLTDANGASIRITDFCPRFKQYDRTYRPAMLIRRIEPVSGTPVVRVRIRPLFDYGMTQPSRTLGSNHIRFTAPGAALRLTTDAPIAFVDAESEFALTHPMTLVLGPDESFTASLTHMAREFQERTIEYWIEWVRYLSVPFEWQEAVIRAAITLKLCAYEETGAILAALTTSIPEAADTPRNWDYRFCWMRDAYFVVQALNRLGATKTMEDFLRYITTTVALHPDIELQPVYGLDPAASLEELTMPGLAGYRGMGPVRKGNAAFSQRQNDTYGSIVLAVAQMFFDKRLPRRGDIALFEQLEGLGEKAAALALTDDAGLWEFRGRARVHTHSAAMCWAACRRLARIAGLLGLEARAGYWRDHAERIRKAILEHAWNPKLNSFVESFDGEDLDASLLLLQEIGFLAADDPRFLGTVDAIGKHLKRGSHLMRYIAPDDFGLPHNAFSICTFWYVDALAATGRRDEARQMFEGLLASRNHLGLLSEDIDTATGELWGNFPQTYSMVGLIVCAMRLSKSWEEAFWRGS</sequence>
<feature type="domain" description="GH15-like" evidence="1">
    <location>
        <begin position="227"/>
        <end position="590"/>
    </location>
</feature>
<evidence type="ECO:0000259" key="2">
    <source>
        <dbReference type="Pfam" id="PF19291"/>
    </source>
</evidence>
<keyword evidence="4" id="KW-1185">Reference proteome</keyword>
<dbReference type="EMBL" id="CP041636">
    <property type="protein sequence ID" value="QDO96867.1"/>
    <property type="molecule type" value="Genomic_DNA"/>
</dbReference>
<dbReference type="Pfam" id="PF00723">
    <property type="entry name" value="Glyco_hydro_15"/>
    <property type="match status" value="1"/>
</dbReference>
<organism evidence="3 4">
    <name type="scientific">Ferrovibrio terrae</name>
    <dbReference type="NCBI Taxonomy" id="2594003"/>
    <lineage>
        <taxon>Bacteria</taxon>
        <taxon>Pseudomonadati</taxon>
        <taxon>Pseudomonadota</taxon>
        <taxon>Alphaproteobacteria</taxon>
        <taxon>Rhodospirillales</taxon>
        <taxon>Rhodospirillaceae</taxon>
        <taxon>Ferrovibrio</taxon>
    </lineage>
</organism>
<dbReference type="PANTHER" id="PTHR31616:SF0">
    <property type="entry name" value="GLUCAN 1,4-ALPHA-GLUCOSIDASE"/>
    <property type="match status" value="1"/>
</dbReference>
<dbReference type="InterPro" id="IPR008928">
    <property type="entry name" value="6-hairpin_glycosidase_sf"/>
</dbReference>
<dbReference type="SUPFAM" id="SSF48208">
    <property type="entry name" value="Six-hairpin glycosidases"/>
    <property type="match status" value="1"/>
</dbReference>
<dbReference type="AlphaFoldDB" id="A0A516GZC5"/>
<proteinExistence type="predicted"/>
<dbReference type="RefSeq" id="WP_144067848.1">
    <property type="nucleotide sequence ID" value="NZ_CP041636.1"/>
</dbReference>
<accession>A0A516GZC5</accession>
<dbReference type="Pfam" id="PF19291">
    <property type="entry name" value="TREH_N"/>
    <property type="match status" value="1"/>
</dbReference>
<dbReference type="PANTHER" id="PTHR31616">
    <property type="entry name" value="TREHALASE"/>
    <property type="match status" value="1"/>
</dbReference>
<evidence type="ECO:0000313" key="4">
    <source>
        <dbReference type="Proteomes" id="UP000317496"/>
    </source>
</evidence>
<dbReference type="Gene3D" id="1.50.10.10">
    <property type="match status" value="1"/>
</dbReference>
<dbReference type="InterPro" id="IPR012341">
    <property type="entry name" value="6hp_glycosidase-like_sf"/>
</dbReference>
<protein>
    <submittedName>
        <fullName evidence="3">Glycoside hydrolase family 15 protein</fullName>
    </submittedName>
</protein>
<dbReference type="OrthoDB" id="3902805at2"/>
<dbReference type="InterPro" id="IPR045582">
    <property type="entry name" value="Trehalase-like_N"/>
</dbReference>